<dbReference type="GO" id="GO:0034220">
    <property type="term" value="P:monoatomic ion transmembrane transport"/>
    <property type="evidence" value="ECO:0007669"/>
    <property type="project" value="UniProtKB-KW"/>
</dbReference>
<evidence type="ECO:0000256" key="7">
    <source>
        <dbReference type="ARBA" id="ARBA00023303"/>
    </source>
</evidence>
<keyword evidence="7" id="KW-0407">Ion channel</keyword>
<feature type="transmembrane region" description="Helical" evidence="9">
    <location>
        <begin position="66"/>
        <end position="87"/>
    </location>
</feature>
<dbReference type="InterPro" id="IPR002153">
    <property type="entry name" value="TRPC_channel"/>
</dbReference>
<accession>A0ABD6EKV0</accession>
<dbReference type="PANTHER" id="PTHR10117">
    <property type="entry name" value="TRANSIENT RECEPTOR POTENTIAL CHANNEL"/>
    <property type="match status" value="1"/>
</dbReference>
<dbReference type="AlphaFoldDB" id="A0ABD6EKV0"/>
<keyword evidence="12" id="KW-1185">Reference proteome</keyword>
<evidence type="ECO:0000256" key="2">
    <source>
        <dbReference type="ARBA" id="ARBA00022448"/>
    </source>
</evidence>
<feature type="transmembrane region" description="Helical" evidence="9">
    <location>
        <begin position="173"/>
        <end position="192"/>
    </location>
</feature>
<evidence type="ECO:0000256" key="4">
    <source>
        <dbReference type="ARBA" id="ARBA00022989"/>
    </source>
</evidence>
<proteinExistence type="predicted"/>
<organism evidence="11 12">
    <name type="scientific">Gnathostoma spinigerum</name>
    <dbReference type="NCBI Taxonomy" id="75299"/>
    <lineage>
        <taxon>Eukaryota</taxon>
        <taxon>Metazoa</taxon>
        <taxon>Ecdysozoa</taxon>
        <taxon>Nematoda</taxon>
        <taxon>Chromadorea</taxon>
        <taxon>Rhabditida</taxon>
        <taxon>Spirurina</taxon>
        <taxon>Gnathostomatomorpha</taxon>
        <taxon>Gnathostomatoidea</taxon>
        <taxon>Gnathostomatidae</taxon>
        <taxon>Gnathostoma</taxon>
    </lineage>
</organism>
<evidence type="ECO:0000256" key="6">
    <source>
        <dbReference type="ARBA" id="ARBA00023136"/>
    </source>
</evidence>
<comment type="subcellular location">
    <subcellularLocation>
        <location evidence="1">Membrane</location>
        <topology evidence="1">Multi-pass membrane protein</topology>
    </subcellularLocation>
</comment>
<evidence type="ECO:0000256" key="3">
    <source>
        <dbReference type="ARBA" id="ARBA00022692"/>
    </source>
</evidence>
<feature type="compositionally biased region" description="Basic and acidic residues" evidence="8">
    <location>
        <begin position="483"/>
        <end position="513"/>
    </location>
</feature>
<gene>
    <name evidence="11" type="ORF">AB6A40_007217</name>
</gene>
<dbReference type="Proteomes" id="UP001608902">
    <property type="component" value="Unassembled WGS sequence"/>
</dbReference>
<evidence type="ECO:0000256" key="9">
    <source>
        <dbReference type="SAM" id="Phobius"/>
    </source>
</evidence>
<keyword evidence="6 9" id="KW-0472">Membrane</keyword>
<dbReference type="EMBL" id="JBGFUD010005658">
    <property type="protein sequence ID" value="MFH4980508.1"/>
    <property type="molecule type" value="Genomic_DNA"/>
</dbReference>
<keyword evidence="2" id="KW-0813">Transport</keyword>
<comment type="caution">
    <text evidence="11">The sequence shown here is derived from an EMBL/GenBank/DDBJ whole genome shotgun (WGS) entry which is preliminary data.</text>
</comment>
<feature type="compositionally biased region" description="Basic residues" evidence="8">
    <location>
        <begin position="514"/>
        <end position="524"/>
    </location>
</feature>
<evidence type="ECO:0000259" key="10">
    <source>
        <dbReference type="Pfam" id="PF00520"/>
    </source>
</evidence>
<evidence type="ECO:0000313" key="11">
    <source>
        <dbReference type="EMBL" id="MFH4980508.1"/>
    </source>
</evidence>
<evidence type="ECO:0000256" key="5">
    <source>
        <dbReference type="ARBA" id="ARBA00023065"/>
    </source>
</evidence>
<feature type="region of interest" description="Disordered" evidence="8">
    <location>
        <begin position="483"/>
        <end position="540"/>
    </location>
</feature>
<feature type="compositionally biased region" description="Acidic residues" evidence="8">
    <location>
        <begin position="529"/>
        <end position="540"/>
    </location>
</feature>
<dbReference type="GO" id="GO:0016020">
    <property type="term" value="C:membrane"/>
    <property type="evidence" value="ECO:0007669"/>
    <property type="project" value="UniProtKB-SubCell"/>
</dbReference>
<reference evidence="11 12" key="1">
    <citation type="submission" date="2024-08" db="EMBL/GenBank/DDBJ databases">
        <title>Gnathostoma spinigerum genome.</title>
        <authorList>
            <person name="Gonzalez-Bertolin B."/>
            <person name="Monzon S."/>
            <person name="Zaballos A."/>
            <person name="Jimenez P."/>
            <person name="Dekumyoy P."/>
            <person name="Varona S."/>
            <person name="Cuesta I."/>
            <person name="Sumanam S."/>
            <person name="Adisakwattana P."/>
            <person name="Gasser R.B."/>
            <person name="Hernandez-Gonzalez A."/>
            <person name="Young N.D."/>
            <person name="Perteguer M.J."/>
        </authorList>
    </citation>
    <scope>NUCLEOTIDE SEQUENCE [LARGE SCALE GENOMIC DNA]</scope>
    <source>
        <strain evidence="11">AL3</strain>
        <tissue evidence="11">Liver</tissue>
    </source>
</reference>
<evidence type="ECO:0000256" key="1">
    <source>
        <dbReference type="ARBA" id="ARBA00004141"/>
    </source>
</evidence>
<dbReference type="PRINTS" id="PR01097">
    <property type="entry name" value="TRNSRECEPTRP"/>
</dbReference>
<name>A0ABD6EKV0_9BILA</name>
<protein>
    <recommendedName>
        <fullName evidence="10">Ion transport domain-containing protein</fullName>
    </recommendedName>
</protein>
<keyword evidence="4 9" id="KW-1133">Transmembrane helix</keyword>
<dbReference type="InterPro" id="IPR005821">
    <property type="entry name" value="Ion_trans_dom"/>
</dbReference>
<sequence length="540" mass="62507">MRDPLRHHLGRRLQRSNWDAWDPTLISECVFATANIFSSLKLVHIFTVNPYLGPLKISLGRMVIDILKFFLVYCLVLFAFACGLNQLMWYYASMRQRECEQFRAMSLDPYLIQYPTVEMKNLEESCDPKYRSCANLFNTLETLFWAMFGLVDLNHFVLKEPHILTEWTGKTIFGSYSCCSVIVLLNMLIAMMSNSFQYISNQADIEWKFARSKLWIEYFDDTATLPPPFNMIPSPKSFYYGLQWICDRFCHFSRRIQQGKQKSMRNQRILKVVNKRENNYRFVTRNLVKRYIAQMQRCKQRSEGVSEDDVNEIKQDISAFRYELLGILRSAGFSTGHADVNQRAFSRSKKRSAMAERRLKSCLPDTFNIPMPESYENSVNNGTTDNVSSPPDIYKALSSKISPISWSHKFKKLTKKVSFQQASPPPCISNSTFEHGHVCIVNPDVIMSKSLDQSLLITGNFHKLSSDTDKDNSDSLTKVMMKPDEHCSKQESKEAVISPRKDAHSAQPSDEHSKRRRRLSKQKRHAEDTVLDIDVDDTVL</sequence>
<dbReference type="PANTHER" id="PTHR10117:SF54">
    <property type="entry name" value="TRANSIENT RECEPTOR POTENTIAL-GAMMA PROTEIN"/>
    <property type="match status" value="1"/>
</dbReference>
<evidence type="ECO:0000313" key="12">
    <source>
        <dbReference type="Proteomes" id="UP001608902"/>
    </source>
</evidence>
<feature type="domain" description="Ion transport" evidence="10">
    <location>
        <begin position="30"/>
        <end position="203"/>
    </location>
</feature>
<evidence type="ECO:0000256" key="8">
    <source>
        <dbReference type="SAM" id="MobiDB-lite"/>
    </source>
</evidence>
<keyword evidence="3 9" id="KW-0812">Transmembrane</keyword>
<dbReference type="Pfam" id="PF00520">
    <property type="entry name" value="Ion_trans"/>
    <property type="match status" value="1"/>
</dbReference>
<keyword evidence="5" id="KW-0406">Ion transport</keyword>